<keyword evidence="1" id="KW-0812">Transmembrane</keyword>
<dbReference type="RefSeq" id="WP_354024854.1">
    <property type="nucleotide sequence ID" value="NZ_JBEPSJ010000002.1"/>
</dbReference>
<dbReference type="EMBL" id="JBEPSJ010000002">
    <property type="protein sequence ID" value="MET4582676.1"/>
    <property type="molecule type" value="Genomic_DNA"/>
</dbReference>
<sequence length="40" mass="4035">MSFSSGKFFVGLAAVLAVVLAAGFIAVAIFDVNLFGVDLG</sequence>
<keyword evidence="3" id="KW-1185">Reference proteome</keyword>
<protein>
    <submittedName>
        <fullName evidence="2">Uncharacterized protein</fullName>
    </submittedName>
</protein>
<evidence type="ECO:0000256" key="1">
    <source>
        <dbReference type="SAM" id="Phobius"/>
    </source>
</evidence>
<proteinExistence type="predicted"/>
<dbReference type="Proteomes" id="UP001549257">
    <property type="component" value="Unassembled WGS sequence"/>
</dbReference>
<feature type="transmembrane region" description="Helical" evidence="1">
    <location>
        <begin position="9"/>
        <end position="30"/>
    </location>
</feature>
<evidence type="ECO:0000313" key="2">
    <source>
        <dbReference type="EMBL" id="MET4582676.1"/>
    </source>
</evidence>
<keyword evidence="1" id="KW-0472">Membrane</keyword>
<comment type="caution">
    <text evidence="2">The sequence shown here is derived from an EMBL/GenBank/DDBJ whole genome shotgun (WGS) entry which is preliminary data.</text>
</comment>
<name>A0ABV2QNQ0_9MICO</name>
<evidence type="ECO:0000313" key="3">
    <source>
        <dbReference type="Proteomes" id="UP001549257"/>
    </source>
</evidence>
<accession>A0ABV2QNQ0</accession>
<gene>
    <name evidence="2" type="ORF">ABIE21_002186</name>
</gene>
<keyword evidence="1" id="KW-1133">Transmembrane helix</keyword>
<organism evidence="2 3">
    <name type="scientific">Conyzicola nivalis</name>
    <dbReference type="NCBI Taxonomy" id="1477021"/>
    <lineage>
        <taxon>Bacteria</taxon>
        <taxon>Bacillati</taxon>
        <taxon>Actinomycetota</taxon>
        <taxon>Actinomycetes</taxon>
        <taxon>Micrococcales</taxon>
        <taxon>Microbacteriaceae</taxon>
        <taxon>Conyzicola</taxon>
    </lineage>
</organism>
<reference evidence="2 3" key="1">
    <citation type="submission" date="2024-06" db="EMBL/GenBank/DDBJ databases">
        <title>Sorghum-associated microbial communities from plants grown in Nebraska, USA.</title>
        <authorList>
            <person name="Schachtman D."/>
        </authorList>
    </citation>
    <scope>NUCLEOTIDE SEQUENCE [LARGE SCALE GENOMIC DNA]</scope>
    <source>
        <strain evidence="2 3">2857</strain>
    </source>
</reference>